<evidence type="ECO:0000256" key="4">
    <source>
        <dbReference type="ARBA" id="ARBA00022452"/>
    </source>
</evidence>
<protein>
    <submittedName>
        <fullName evidence="9">Outer membrane efflux protein</fullName>
    </submittedName>
</protein>
<dbReference type="GO" id="GO:1990281">
    <property type="term" value="C:efflux pump complex"/>
    <property type="evidence" value="ECO:0007669"/>
    <property type="project" value="TreeGrafter"/>
</dbReference>
<comment type="similarity">
    <text evidence="2">Belongs to the outer membrane factor (OMF) (TC 1.B.17) family.</text>
</comment>
<evidence type="ECO:0000256" key="6">
    <source>
        <dbReference type="ARBA" id="ARBA00023136"/>
    </source>
</evidence>
<dbReference type="eggNOG" id="COG1538">
    <property type="taxonomic scope" value="Bacteria"/>
</dbReference>
<feature type="chain" id="PRO_5004219710" evidence="8">
    <location>
        <begin position="22"/>
        <end position="436"/>
    </location>
</feature>
<keyword evidence="4" id="KW-1134">Transmembrane beta strand</keyword>
<dbReference type="GO" id="GO:0009279">
    <property type="term" value="C:cell outer membrane"/>
    <property type="evidence" value="ECO:0007669"/>
    <property type="project" value="UniProtKB-SubCell"/>
</dbReference>
<dbReference type="KEGG" id="tdn:Suden_1705"/>
<keyword evidence="3" id="KW-0813">Transport</keyword>
<dbReference type="RefSeq" id="WP_011373322.1">
    <property type="nucleotide sequence ID" value="NC_007575.1"/>
</dbReference>
<dbReference type="InterPro" id="IPR003423">
    <property type="entry name" value="OMP_efflux"/>
</dbReference>
<dbReference type="SUPFAM" id="SSF56954">
    <property type="entry name" value="Outer membrane efflux proteins (OEP)"/>
    <property type="match status" value="1"/>
</dbReference>
<evidence type="ECO:0000256" key="3">
    <source>
        <dbReference type="ARBA" id="ARBA00022448"/>
    </source>
</evidence>
<dbReference type="GO" id="GO:0015288">
    <property type="term" value="F:porin activity"/>
    <property type="evidence" value="ECO:0007669"/>
    <property type="project" value="TreeGrafter"/>
</dbReference>
<accession>Q30PV0</accession>
<dbReference type="EMBL" id="CP000153">
    <property type="protein sequence ID" value="ABB44981.1"/>
    <property type="molecule type" value="Genomic_DNA"/>
</dbReference>
<evidence type="ECO:0000256" key="7">
    <source>
        <dbReference type="ARBA" id="ARBA00023237"/>
    </source>
</evidence>
<evidence type="ECO:0000313" key="9">
    <source>
        <dbReference type="EMBL" id="ABB44981.1"/>
    </source>
</evidence>
<dbReference type="STRING" id="326298.Suden_1705"/>
<evidence type="ECO:0000256" key="1">
    <source>
        <dbReference type="ARBA" id="ARBA00004442"/>
    </source>
</evidence>
<feature type="signal peptide" evidence="8">
    <location>
        <begin position="1"/>
        <end position="21"/>
    </location>
</feature>
<keyword evidence="7" id="KW-0998">Cell outer membrane</keyword>
<organism evidence="9 10">
    <name type="scientific">Sulfurimonas denitrificans (strain ATCC 33889 / DSM 1251)</name>
    <name type="common">Thiomicrospira denitrificans (strain ATCC 33889 / DSM 1251)</name>
    <dbReference type="NCBI Taxonomy" id="326298"/>
    <lineage>
        <taxon>Bacteria</taxon>
        <taxon>Pseudomonadati</taxon>
        <taxon>Campylobacterota</taxon>
        <taxon>Epsilonproteobacteria</taxon>
        <taxon>Campylobacterales</taxon>
        <taxon>Sulfurimonadaceae</taxon>
        <taxon>Sulfurimonas</taxon>
    </lineage>
</organism>
<evidence type="ECO:0000256" key="5">
    <source>
        <dbReference type="ARBA" id="ARBA00022692"/>
    </source>
</evidence>
<dbReference type="PANTHER" id="PTHR30026">
    <property type="entry name" value="OUTER MEMBRANE PROTEIN TOLC"/>
    <property type="match status" value="1"/>
</dbReference>
<dbReference type="Gene3D" id="1.20.1600.10">
    <property type="entry name" value="Outer membrane efflux proteins (OEP)"/>
    <property type="match status" value="1"/>
</dbReference>
<gene>
    <name evidence="9" type="ordered locus">Suden_1705</name>
</gene>
<evidence type="ECO:0000313" key="10">
    <source>
        <dbReference type="Proteomes" id="UP000002714"/>
    </source>
</evidence>
<reference evidence="9 10" key="1">
    <citation type="journal article" date="2008" name="Appl. Environ. Microbiol.">
        <title>Genome of the epsilonproteobacterial chemolithoautotroph Sulfurimonas denitrificans.</title>
        <authorList>
            <person name="Sievert S.M."/>
            <person name="Scott K.M."/>
            <person name="Klotz M.G."/>
            <person name="Chain P.S.G."/>
            <person name="Hauser L.J."/>
            <person name="Hemp J."/>
            <person name="Huegler M."/>
            <person name="Land M."/>
            <person name="Lapidus A."/>
            <person name="Larimer F.W."/>
            <person name="Lucas S."/>
            <person name="Malfatti S.A."/>
            <person name="Meyer F."/>
            <person name="Paulsen I.T."/>
            <person name="Ren Q."/>
            <person name="Simon J."/>
            <person name="Bailey K."/>
            <person name="Diaz E."/>
            <person name="Fitzpatrick K.A."/>
            <person name="Glover B."/>
            <person name="Gwatney N."/>
            <person name="Korajkic A."/>
            <person name="Long A."/>
            <person name="Mobberley J.M."/>
            <person name="Pantry S.N."/>
            <person name="Pazder G."/>
            <person name="Peterson S."/>
            <person name="Quintanilla J.D."/>
            <person name="Sprinkle R."/>
            <person name="Stephens J."/>
            <person name="Thomas P."/>
            <person name="Vaughn R."/>
            <person name="Weber M.J."/>
            <person name="Wooten L.L."/>
        </authorList>
    </citation>
    <scope>NUCLEOTIDE SEQUENCE [LARGE SCALE GENOMIC DNA]</scope>
    <source>
        <strain evidence="10">ATCC 33889 / DSM 1251</strain>
    </source>
</reference>
<dbReference type="PANTHER" id="PTHR30026:SF20">
    <property type="entry name" value="OUTER MEMBRANE PROTEIN TOLC"/>
    <property type="match status" value="1"/>
</dbReference>
<name>Q30PV0_SULDN</name>
<keyword evidence="6" id="KW-0472">Membrane</keyword>
<dbReference type="Pfam" id="PF02321">
    <property type="entry name" value="OEP"/>
    <property type="match status" value="2"/>
</dbReference>
<proteinExistence type="inferred from homology"/>
<evidence type="ECO:0000256" key="2">
    <source>
        <dbReference type="ARBA" id="ARBA00007613"/>
    </source>
</evidence>
<comment type="subcellular location">
    <subcellularLocation>
        <location evidence="1">Cell outer membrane</location>
    </subcellularLocation>
</comment>
<keyword evidence="8" id="KW-0732">Signal</keyword>
<dbReference type="InterPro" id="IPR051906">
    <property type="entry name" value="TolC-like"/>
</dbReference>
<evidence type="ECO:0000256" key="8">
    <source>
        <dbReference type="SAM" id="SignalP"/>
    </source>
</evidence>
<sequence>MKSSKVAVSLFFIALSLNHLGAEVLNFSRAYELALENANIIRSSVYVSESDKEKIVQEQSQLYPQINLSASYKKTEYISNPTKNETRQGLITYSLTGRQAIYNPEIYTRVDMQEARSKYSQTKVELQKEQLAQDLFNAYIDVLKSRNRIKLLESYSNYSKSRLEELSKKYEMNLSNKMDLLQMRVEFDSTQIDLDKEKKLFEVYDLKLKQFIGNNEYELPKIESDKSIIDTIAQMREKVMSDDKLQESLRIKQAYDAVEISKADVENAKSGHLPKVNFDVSYSMYDTDTPTIDAPYDSIKYAMLSLSMPIYGGGYVSSKVDSSRLMYMAANEDLQNTKKETQVMYNEYFAIFEASTNSVSMYKDALSSAELYVNAIEQGYEHGLKSIIDLNEAKNKFYEVKYKYIENIYEMVNSYIGLLIVTNNFKDMSLLDKLVD</sequence>
<dbReference type="AlphaFoldDB" id="Q30PV0"/>
<dbReference type="GO" id="GO:0015562">
    <property type="term" value="F:efflux transmembrane transporter activity"/>
    <property type="evidence" value="ECO:0007669"/>
    <property type="project" value="InterPro"/>
</dbReference>
<dbReference type="OrthoDB" id="9813458at2"/>
<keyword evidence="10" id="KW-1185">Reference proteome</keyword>
<keyword evidence="5" id="KW-0812">Transmembrane</keyword>
<dbReference type="HOGENOM" id="CLU_012817_0_2_7"/>
<dbReference type="Proteomes" id="UP000002714">
    <property type="component" value="Chromosome"/>
</dbReference>